<dbReference type="InterPro" id="IPR044926">
    <property type="entry name" value="RGS_subdomain_2"/>
</dbReference>
<accession>A0A8C2AMA9</accession>
<dbReference type="PRINTS" id="PR01301">
    <property type="entry name" value="RGSPROTEIN"/>
</dbReference>
<feature type="domain" description="RGS" evidence="3">
    <location>
        <begin position="290"/>
        <end position="351"/>
    </location>
</feature>
<dbReference type="InterPro" id="IPR036284">
    <property type="entry name" value="GGL_sf"/>
</dbReference>
<dbReference type="GO" id="GO:0035556">
    <property type="term" value="P:intracellular signal transduction"/>
    <property type="evidence" value="ECO:0007669"/>
    <property type="project" value="InterPro"/>
</dbReference>
<evidence type="ECO:0000256" key="1">
    <source>
        <dbReference type="ARBA" id="ARBA00022700"/>
    </source>
</evidence>
<dbReference type="InterPro" id="IPR036390">
    <property type="entry name" value="WH_DNA-bd_sf"/>
</dbReference>
<dbReference type="GO" id="GO:0005737">
    <property type="term" value="C:cytoplasm"/>
    <property type="evidence" value="ECO:0007669"/>
    <property type="project" value="TreeGrafter"/>
</dbReference>
<dbReference type="SMART" id="SM00224">
    <property type="entry name" value="GGL"/>
    <property type="match status" value="1"/>
</dbReference>
<dbReference type="SMART" id="SM01224">
    <property type="entry name" value="G_gamma"/>
    <property type="match status" value="1"/>
</dbReference>
<dbReference type="GO" id="GO:0043005">
    <property type="term" value="C:neuron projection"/>
    <property type="evidence" value="ECO:0007669"/>
    <property type="project" value="TreeGrafter"/>
</dbReference>
<dbReference type="GO" id="GO:0009968">
    <property type="term" value="P:negative regulation of signal transduction"/>
    <property type="evidence" value="ECO:0007669"/>
    <property type="project" value="UniProtKB-KW"/>
</dbReference>
<evidence type="ECO:0000259" key="3">
    <source>
        <dbReference type="PROSITE" id="PS50132"/>
    </source>
</evidence>
<dbReference type="InterPro" id="IPR016137">
    <property type="entry name" value="RGS"/>
</dbReference>
<dbReference type="CDD" id="cd00068">
    <property type="entry name" value="GGL"/>
    <property type="match status" value="1"/>
</dbReference>
<dbReference type="Gene3D" id="1.10.10.10">
    <property type="entry name" value="Winged helix-like DNA-binding domain superfamily/Winged helix DNA-binding domain"/>
    <property type="match status" value="1"/>
</dbReference>
<protein>
    <submittedName>
        <fullName evidence="5">Regulator of G protein signaling 9b</fullName>
    </submittedName>
</protein>
<dbReference type="PROSITE" id="PS50132">
    <property type="entry name" value="RGS"/>
    <property type="match status" value="1"/>
</dbReference>
<dbReference type="SMART" id="SM00315">
    <property type="entry name" value="RGS"/>
    <property type="match status" value="1"/>
</dbReference>
<dbReference type="Gene3D" id="1.10.167.10">
    <property type="entry name" value="Regulator of G-protein Signalling 4, domain 2"/>
    <property type="match status" value="1"/>
</dbReference>
<evidence type="ECO:0000313" key="5">
    <source>
        <dbReference type="Ensembl" id="ENSCCRP00015107202.1"/>
    </source>
</evidence>
<dbReference type="PANTHER" id="PTHR45746:SF1">
    <property type="entry name" value="REGULATOR OF G-PROTEIN SIGNALING 9"/>
    <property type="match status" value="1"/>
</dbReference>
<dbReference type="Proteomes" id="UP000694700">
    <property type="component" value="Unplaced"/>
</dbReference>
<dbReference type="InterPro" id="IPR000591">
    <property type="entry name" value="DEP_dom"/>
</dbReference>
<evidence type="ECO:0000256" key="2">
    <source>
        <dbReference type="SAM" id="MobiDB-lite"/>
    </source>
</evidence>
<dbReference type="Pfam" id="PF00610">
    <property type="entry name" value="DEP"/>
    <property type="match status" value="1"/>
</dbReference>
<dbReference type="CDD" id="cd04450">
    <property type="entry name" value="DEP_RGS7-like"/>
    <property type="match status" value="1"/>
</dbReference>
<dbReference type="PANTHER" id="PTHR45746">
    <property type="entry name" value="LP21163P"/>
    <property type="match status" value="1"/>
</dbReference>
<dbReference type="InterPro" id="IPR015898">
    <property type="entry name" value="G-protein_gamma-like_dom"/>
</dbReference>
<evidence type="ECO:0000313" key="6">
    <source>
        <dbReference type="Proteomes" id="UP000694700"/>
    </source>
</evidence>
<dbReference type="Pfam" id="PF00615">
    <property type="entry name" value="RGS"/>
    <property type="match status" value="1"/>
</dbReference>
<dbReference type="GO" id="GO:0007186">
    <property type="term" value="P:G protein-coupled receptor signaling pathway"/>
    <property type="evidence" value="ECO:0007669"/>
    <property type="project" value="InterPro"/>
</dbReference>
<dbReference type="GO" id="GO:0005096">
    <property type="term" value="F:GTPase activator activity"/>
    <property type="evidence" value="ECO:0007669"/>
    <property type="project" value="TreeGrafter"/>
</dbReference>
<dbReference type="InterPro" id="IPR040759">
    <property type="entry name" value="RGS_DHEX"/>
</dbReference>
<reference evidence="5" key="1">
    <citation type="submission" date="2025-08" db="UniProtKB">
        <authorList>
            <consortium name="Ensembl"/>
        </authorList>
    </citation>
    <scope>IDENTIFICATION</scope>
</reference>
<name>A0A8C2AMA9_CYPCA</name>
<dbReference type="Gene3D" id="4.10.260.10">
    <property type="entry name" value="Transducin (heterotrimeric G protein), gamma chain"/>
    <property type="match status" value="1"/>
</dbReference>
<proteinExistence type="predicted"/>
<feature type="region of interest" description="Disordered" evidence="2">
    <location>
        <begin position="497"/>
        <end position="534"/>
    </location>
</feature>
<dbReference type="PROSITE" id="PS50186">
    <property type="entry name" value="DEP"/>
    <property type="match status" value="1"/>
</dbReference>
<sequence length="638" mass="72318">QTINQQGERCEMCTQAVENVVLEMQDPKTGVKSQTQRLVITTIPHAITGEDIVAWIANRFKIDATEARAMGTMMVAFGYIYPLQDHKRLMLKPDTSLYRFQTPYFWPAQQWPVEDTDYAIYLAKRNIRKKGMLELYEQEQYNNLYKWMNHKWDFIVMQAKEQYRAGKERKKPDRVVFDCQERAYWVVHRPPPGTVSAMDYGHDRMVDPNMEEVKVCIMFTQQCIMRPRVKSSVSIGALVKYTTTYKEHDPFLHACLPSNPWLTDDVTYWTLNMPNVEIPTKMRVERWTFSFGELLMDPRGRADFRLFLKKEFSGENLAFWEACEDLKWGAAETMKEKAQQIYKTFLARGAPRWINIDGKTMDITVKGLAHPHHFASQMPCVIYKLEFLNFGYDLSLRTHSGDISSPQSSRKLKRRPLRPSLSPIILRQQEEEQKAKLAASGPVDITQLCRFTAPVPHLAVYTGICEAQSTASPGFMTLPNSAACPSPISVAIDSTPASERRFDGNGGPSSSHFPSIAEASVSEEENQPPAPKSRMALSLSRLLRRGCNAPSVFASLSPKCAVASGGGKVQPLGVEPLAQPQPRRIANFFQIKVDIPPECRIYPIDSEDEEDDSPDTARGGVKEIICPWETVTKQEGTG</sequence>
<dbReference type="Gene3D" id="1.10.1240.60">
    <property type="match status" value="1"/>
</dbReference>
<dbReference type="SUPFAM" id="SSF46785">
    <property type="entry name" value="Winged helix' DNA-binding domain"/>
    <property type="match status" value="1"/>
</dbReference>
<dbReference type="SMART" id="SM00049">
    <property type="entry name" value="DEP"/>
    <property type="match status" value="1"/>
</dbReference>
<dbReference type="GO" id="GO:0008277">
    <property type="term" value="P:regulation of G protein-coupled receptor signaling pathway"/>
    <property type="evidence" value="ECO:0007669"/>
    <property type="project" value="InterPro"/>
</dbReference>
<dbReference type="SUPFAM" id="SSF48097">
    <property type="entry name" value="Regulator of G-protein signaling, RGS"/>
    <property type="match status" value="1"/>
</dbReference>
<dbReference type="Pfam" id="PF00631">
    <property type="entry name" value="G-gamma"/>
    <property type="match status" value="1"/>
</dbReference>
<dbReference type="AlphaFoldDB" id="A0A8C2AMA9"/>
<dbReference type="InterPro" id="IPR036305">
    <property type="entry name" value="RGS_sf"/>
</dbReference>
<organism evidence="5 6">
    <name type="scientific">Cyprinus carpio</name>
    <name type="common">Common carp</name>
    <dbReference type="NCBI Taxonomy" id="7962"/>
    <lineage>
        <taxon>Eukaryota</taxon>
        <taxon>Metazoa</taxon>
        <taxon>Chordata</taxon>
        <taxon>Craniata</taxon>
        <taxon>Vertebrata</taxon>
        <taxon>Euteleostomi</taxon>
        <taxon>Actinopterygii</taxon>
        <taxon>Neopterygii</taxon>
        <taxon>Teleostei</taxon>
        <taxon>Ostariophysi</taxon>
        <taxon>Cypriniformes</taxon>
        <taxon>Cyprinidae</taxon>
        <taxon>Cyprininae</taxon>
        <taxon>Cyprinus</taxon>
    </lineage>
</organism>
<dbReference type="FunFam" id="1.10.167.10:FF:000001">
    <property type="entry name" value="Putative regulator of g-protein signaling 12"/>
    <property type="match status" value="1"/>
</dbReference>
<evidence type="ECO:0000259" key="4">
    <source>
        <dbReference type="PROSITE" id="PS50186"/>
    </source>
</evidence>
<dbReference type="SUPFAM" id="SSF48670">
    <property type="entry name" value="Transducin (heterotrimeric G protein), gamma chain"/>
    <property type="match status" value="1"/>
</dbReference>
<dbReference type="InterPro" id="IPR047017">
    <property type="entry name" value="RGS6/7/9/11_DHEX_sf"/>
</dbReference>
<dbReference type="Ensembl" id="ENSCCRT00015110613.1">
    <property type="protein sequence ID" value="ENSCCRP00015107202.1"/>
    <property type="gene ID" value="ENSCCRG00015041787.1"/>
</dbReference>
<dbReference type="GO" id="GO:0005886">
    <property type="term" value="C:plasma membrane"/>
    <property type="evidence" value="ECO:0007669"/>
    <property type="project" value="TreeGrafter"/>
</dbReference>
<feature type="domain" description="DEP" evidence="4">
    <location>
        <begin position="27"/>
        <end position="102"/>
    </location>
</feature>
<dbReference type="InterPro" id="IPR047016">
    <property type="entry name" value="RGS6/7/9/11"/>
</dbReference>
<dbReference type="InterPro" id="IPR036388">
    <property type="entry name" value="WH-like_DNA-bd_sf"/>
</dbReference>
<dbReference type="Pfam" id="PF18148">
    <property type="entry name" value="RGS_DHEX"/>
    <property type="match status" value="1"/>
</dbReference>
<keyword evidence="1" id="KW-0734">Signal transduction inhibitor</keyword>